<dbReference type="Proteomes" id="UP000245926">
    <property type="component" value="Chromosome"/>
</dbReference>
<dbReference type="InterPro" id="IPR010865">
    <property type="entry name" value="DUF1499"/>
</dbReference>
<accession>A0A2U8W4Z0</accession>
<dbReference type="RefSeq" id="WP_109889945.1">
    <property type="nucleotide sequence ID" value="NZ_CP029550.1"/>
</dbReference>
<evidence type="ECO:0000313" key="1">
    <source>
        <dbReference type="EMBL" id="AWN41175.1"/>
    </source>
</evidence>
<dbReference type="OrthoDB" id="8479024at2"/>
<name>A0A2U8W4Z0_9HYPH</name>
<protein>
    <recommendedName>
        <fullName evidence="3">DUF1499 domain-containing protein</fullName>
    </recommendedName>
</protein>
<evidence type="ECO:0008006" key="3">
    <source>
        <dbReference type="Google" id="ProtNLM"/>
    </source>
</evidence>
<evidence type="ECO:0000313" key="2">
    <source>
        <dbReference type="Proteomes" id="UP000245926"/>
    </source>
</evidence>
<keyword evidence="2" id="KW-1185">Reference proteome</keyword>
<dbReference type="Pfam" id="PF07386">
    <property type="entry name" value="DUF1499"/>
    <property type="match status" value="1"/>
</dbReference>
<dbReference type="EMBL" id="CP029550">
    <property type="protein sequence ID" value="AWN41175.1"/>
    <property type="molecule type" value="Genomic_DNA"/>
</dbReference>
<sequence length="170" mass="18474">MLAGLGCAAMGLLLLVARGAEPGGIEEVWLLLGPPDLGAVDFPTLRRARLPIDALACPPEHCRNAVPDLVPPLLPVSGERLRAIVAEVATEMPGTEPVFQARWAEEDRYVTRSFWLRLPDTINVAIIGAGEERSTLALYSRSQVALHDLGGNRARLVRWLERIAAKARTP</sequence>
<organism evidence="1 2">
    <name type="scientific">Methylobacterium durans</name>
    <dbReference type="NCBI Taxonomy" id="2202825"/>
    <lineage>
        <taxon>Bacteria</taxon>
        <taxon>Pseudomonadati</taxon>
        <taxon>Pseudomonadota</taxon>
        <taxon>Alphaproteobacteria</taxon>
        <taxon>Hyphomicrobiales</taxon>
        <taxon>Methylobacteriaceae</taxon>
        <taxon>Methylobacterium</taxon>
    </lineage>
</organism>
<dbReference type="KEGG" id="mets:DK389_12380"/>
<gene>
    <name evidence="1" type="ORF">DK389_12380</name>
</gene>
<reference evidence="2" key="1">
    <citation type="submission" date="2018-05" db="EMBL/GenBank/DDBJ databases">
        <title>Complete Genome Sequence of Methylobacterium sp. 17SD2-17.</title>
        <authorList>
            <person name="Srinivasan S."/>
        </authorList>
    </citation>
    <scope>NUCLEOTIDE SEQUENCE [LARGE SCALE GENOMIC DNA]</scope>
    <source>
        <strain evidence="2">17SD2-17</strain>
    </source>
</reference>
<proteinExistence type="predicted"/>
<dbReference type="AlphaFoldDB" id="A0A2U8W4Z0"/>